<dbReference type="AlphaFoldDB" id="A0AAP0PFI7"/>
<dbReference type="InterPro" id="IPR001646">
    <property type="entry name" value="5peptide_repeat"/>
</dbReference>
<gene>
    <name evidence="1" type="ORF">Syun_012628</name>
</gene>
<comment type="caution">
    <text evidence="1">The sequence shown here is derived from an EMBL/GenBank/DDBJ whole genome shotgun (WGS) entry which is preliminary data.</text>
</comment>
<evidence type="ECO:0000313" key="2">
    <source>
        <dbReference type="Proteomes" id="UP001420932"/>
    </source>
</evidence>
<proteinExistence type="predicted"/>
<accession>A0AAP0PFI7</accession>
<name>A0AAP0PFI7_9MAGN</name>
<dbReference type="EMBL" id="JBBNAF010000005">
    <property type="protein sequence ID" value="KAK9143228.1"/>
    <property type="molecule type" value="Genomic_DNA"/>
</dbReference>
<sequence length="355" mass="39886">MAFDPPSGCSSLSLKLPIVKVGFFQYHFSDLLSTLYSRFKGLRNAHMIPEIPAKGSAYSHESTQYIKQISGLLKCSVKTLRSSSSSYDMVQAQGADLSDADLKGADFSLANVTKAVERGQLLKLPFTTTFDYLQMLQLIALSTKSLRPLDKEVFISRCACSIFNVKYLSINVSAKVNTVPCGELYVFRSGKRPTTYARLVHHKGRQHICDKSVAEEQQKKIFCRLKKEVLSQIRCKSRTYIVIVDLHNQDKAVIVADLLQINDRPSLSLICTIKICYWSAYMAFVNVLLPIINRSKYVADQPTWTLTISSLLVKEKFIDFLLLKSQRFSTSCSDGIAVLSRIIFSVARQFLLSSS</sequence>
<evidence type="ECO:0000313" key="1">
    <source>
        <dbReference type="EMBL" id="KAK9143228.1"/>
    </source>
</evidence>
<protein>
    <submittedName>
        <fullName evidence="1">Uncharacterized protein</fullName>
    </submittedName>
</protein>
<organism evidence="1 2">
    <name type="scientific">Stephania yunnanensis</name>
    <dbReference type="NCBI Taxonomy" id="152371"/>
    <lineage>
        <taxon>Eukaryota</taxon>
        <taxon>Viridiplantae</taxon>
        <taxon>Streptophyta</taxon>
        <taxon>Embryophyta</taxon>
        <taxon>Tracheophyta</taxon>
        <taxon>Spermatophyta</taxon>
        <taxon>Magnoliopsida</taxon>
        <taxon>Ranunculales</taxon>
        <taxon>Menispermaceae</taxon>
        <taxon>Menispermoideae</taxon>
        <taxon>Cissampelideae</taxon>
        <taxon>Stephania</taxon>
    </lineage>
</organism>
<dbReference type="Pfam" id="PF00805">
    <property type="entry name" value="Pentapeptide"/>
    <property type="match status" value="1"/>
</dbReference>
<reference evidence="1 2" key="1">
    <citation type="submission" date="2024-01" db="EMBL/GenBank/DDBJ databases">
        <title>Genome assemblies of Stephania.</title>
        <authorList>
            <person name="Yang L."/>
        </authorList>
    </citation>
    <scope>NUCLEOTIDE SEQUENCE [LARGE SCALE GENOMIC DNA]</scope>
    <source>
        <strain evidence="1">YNDBR</strain>
        <tissue evidence="1">Leaf</tissue>
    </source>
</reference>
<keyword evidence="2" id="KW-1185">Reference proteome</keyword>
<dbReference type="Proteomes" id="UP001420932">
    <property type="component" value="Unassembled WGS sequence"/>
</dbReference>